<protein>
    <submittedName>
        <fullName evidence="1">Uncharacterized protein</fullName>
    </submittedName>
</protein>
<evidence type="ECO:0000313" key="2">
    <source>
        <dbReference type="Proteomes" id="UP000688137"/>
    </source>
</evidence>
<keyword evidence="2" id="KW-1185">Reference proteome</keyword>
<organism evidence="1 2">
    <name type="scientific">Paramecium primaurelia</name>
    <dbReference type="NCBI Taxonomy" id="5886"/>
    <lineage>
        <taxon>Eukaryota</taxon>
        <taxon>Sar</taxon>
        <taxon>Alveolata</taxon>
        <taxon>Ciliophora</taxon>
        <taxon>Intramacronucleata</taxon>
        <taxon>Oligohymenophorea</taxon>
        <taxon>Peniculida</taxon>
        <taxon>Parameciidae</taxon>
        <taxon>Paramecium</taxon>
    </lineage>
</organism>
<name>A0A8S1NPE3_PARPR</name>
<dbReference type="Proteomes" id="UP000688137">
    <property type="component" value="Unassembled WGS sequence"/>
</dbReference>
<evidence type="ECO:0000313" key="1">
    <source>
        <dbReference type="EMBL" id="CAD8095157.1"/>
    </source>
</evidence>
<dbReference type="AlphaFoldDB" id="A0A8S1NPE3"/>
<dbReference type="OMA" id="HAQALVY"/>
<gene>
    <name evidence="1" type="ORF">PPRIM_AZ9-3.1.T0980031</name>
</gene>
<comment type="caution">
    <text evidence="1">The sequence shown here is derived from an EMBL/GenBank/DDBJ whole genome shotgun (WGS) entry which is preliminary data.</text>
</comment>
<dbReference type="EMBL" id="CAJJDM010000101">
    <property type="protein sequence ID" value="CAD8095157.1"/>
    <property type="molecule type" value="Genomic_DNA"/>
</dbReference>
<accession>A0A8S1NPE3</accession>
<sequence>MFKRPPVPKFHEECNTPKRNQDMYELISDIVFKMNLNDEVEKKSISIFNVLSIPNSYMHAQALVYCAMNELQYEVPETDEKLLYLAKCIQQQYSSLITTLCQKLKIDSKATTVCVTLLRQIQPLVQKLPKSLQNAIAVKIATDIIYLKQGGINIKLIAYQANITPEYLHNSINRIRPFAFQIIQDLFTYFNHHSI</sequence>
<reference evidence="1" key="1">
    <citation type="submission" date="2021-01" db="EMBL/GenBank/DDBJ databases">
        <authorList>
            <consortium name="Genoscope - CEA"/>
            <person name="William W."/>
        </authorList>
    </citation>
    <scope>NUCLEOTIDE SEQUENCE</scope>
</reference>
<proteinExistence type="predicted"/>